<dbReference type="Pfam" id="PF00633">
    <property type="entry name" value="HHH"/>
    <property type="match status" value="1"/>
</dbReference>
<dbReference type="AlphaFoldDB" id="A0AAC9JFT5"/>
<proteinExistence type="predicted"/>
<keyword evidence="2" id="KW-0234">DNA repair</keyword>
<dbReference type="GO" id="GO:0006281">
    <property type="term" value="P:DNA repair"/>
    <property type="evidence" value="ECO:0007669"/>
    <property type="project" value="UniProtKB-KW"/>
</dbReference>
<reference evidence="4 5" key="1">
    <citation type="submission" date="2016-11" db="EMBL/GenBank/DDBJ databases">
        <title>Networking in microbes: conjugative elements and plasmids in the genus Alteromonas.</title>
        <authorList>
            <person name="Lopez-Perez M."/>
            <person name="Ramon-Marco N."/>
            <person name="Rodriguez-Valera F."/>
        </authorList>
    </citation>
    <scope>NUCLEOTIDE SEQUENCE [LARGE SCALE GENOMIC DNA]</scope>
    <source>
        <strain evidence="4 5">CP48</strain>
        <plasmid evidence="5">pamcp48-600</plasmid>
    </source>
</reference>
<dbReference type="EMBL" id="CP018025">
    <property type="protein sequence ID" value="APD92292.1"/>
    <property type="molecule type" value="Genomic_DNA"/>
</dbReference>
<keyword evidence="1" id="KW-0227">DNA damage</keyword>
<evidence type="ECO:0000256" key="2">
    <source>
        <dbReference type="ARBA" id="ARBA00023204"/>
    </source>
</evidence>
<name>A0AAC9JFT5_9ALTE</name>
<geneLocation type="plasmid" evidence="5">
    <name>pamcp48-600</name>
</geneLocation>
<organism evidence="4 5">
    <name type="scientific">Alteromonas mediterranea</name>
    <dbReference type="NCBI Taxonomy" id="314275"/>
    <lineage>
        <taxon>Bacteria</taxon>
        <taxon>Pseudomonadati</taxon>
        <taxon>Pseudomonadota</taxon>
        <taxon>Gammaproteobacteria</taxon>
        <taxon>Alteromonadales</taxon>
        <taxon>Alteromonadaceae</taxon>
        <taxon>Alteromonas/Salinimonas group</taxon>
        <taxon>Alteromonas</taxon>
    </lineage>
</organism>
<dbReference type="Gene3D" id="3.40.50.10130">
    <property type="match status" value="1"/>
</dbReference>
<dbReference type="GO" id="GO:0004518">
    <property type="term" value="F:nuclease activity"/>
    <property type="evidence" value="ECO:0007669"/>
    <property type="project" value="InterPro"/>
</dbReference>
<evidence type="ECO:0000313" key="5">
    <source>
        <dbReference type="Proteomes" id="UP000182101"/>
    </source>
</evidence>
<dbReference type="Gene3D" id="1.10.150.20">
    <property type="entry name" value="5' to 3' exonuclease, C-terminal subdomain"/>
    <property type="match status" value="1"/>
</dbReference>
<dbReference type="InterPro" id="IPR010994">
    <property type="entry name" value="RuvA_2-like"/>
</dbReference>
<dbReference type="GO" id="GO:0140097">
    <property type="term" value="F:catalytic activity, acting on DNA"/>
    <property type="evidence" value="ECO:0007669"/>
    <property type="project" value="UniProtKB-ARBA"/>
</dbReference>
<dbReference type="SMART" id="SM00278">
    <property type="entry name" value="HhH1"/>
    <property type="match status" value="2"/>
</dbReference>
<dbReference type="SUPFAM" id="SSF47781">
    <property type="entry name" value="RuvA domain 2-like"/>
    <property type="match status" value="1"/>
</dbReference>
<protein>
    <recommendedName>
        <fullName evidence="3">Helix-hairpin-helix DNA-binding motif class 1 domain-containing protein</fullName>
    </recommendedName>
</protein>
<evidence type="ECO:0000256" key="1">
    <source>
        <dbReference type="ARBA" id="ARBA00022763"/>
    </source>
</evidence>
<dbReference type="InterPro" id="IPR003583">
    <property type="entry name" value="Hlx-hairpin-Hlx_DNA-bd_motif"/>
</dbReference>
<feature type="domain" description="Helix-hairpin-helix DNA-binding motif class 1" evidence="3">
    <location>
        <begin position="331"/>
        <end position="350"/>
    </location>
</feature>
<dbReference type="InterPro" id="IPR006166">
    <property type="entry name" value="ERCC4_domain"/>
</dbReference>
<dbReference type="Proteomes" id="UP000182101">
    <property type="component" value="Plasmid pAMCP48-600"/>
</dbReference>
<dbReference type="SUPFAM" id="SSF52980">
    <property type="entry name" value="Restriction endonuclease-like"/>
    <property type="match status" value="1"/>
</dbReference>
<dbReference type="GO" id="GO:0016787">
    <property type="term" value="F:hydrolase activity"/>
    <property type="evidence" value="ECO:0007669"/>
    <property type="project" value="UniProtKB-ARBA"/>
</dbReference>
<dbReference type="InterPro" id="IPR011335">
    <property type="entry name" value="Restrct_endonuc-II-like"/>
</dbReference>
<dbReference type="GO" id="GO:0003677">
    <property type="term" value="F:DNA binding"/>
    <property type="evidence" value="ECO:0007669"/>
    <property type="project" value="InterPro"/>
</dbReference>
<dbReference type="Pfam" id="PF02732">
    <property type="entry name" value="ERCC4"/>
    <property type="match status" value="1"/>
</dbReference>
<keyword evidence="4" id="KW-0614">Plasmid</keyword>
<feature type="domain" description="Helix-hairpin-helix DNA-binding motif class 1" evidence="3">
    <location>
        <begin position="299"/>
        <end position="318"/>
    </location>
</feature>
<gene>
    <name evidence="4" type="ORF">BM524_20515</name>
</gene>
<dbReference type="RefSeq" id="WP_071960906.1">
    <property type="nucleotide sequence ID" value="NZ_CP018025.1"/>
</dbReference>
<evidence type="ECO:0000313" key="4">
    <source>
        <dbReference type="EMBL" id="APD92292.1"/>
    </source>
</evidence>
<evidence type="ECO:0000259" key="3">
    <source>
        <dbReference type="SMART" id="SM00278"/>
    </source>
</evidence>
<dbReference type="InterPro" id="IPR000445">
    <property type="entry name" value="HhH_motif"/>
</dbReference>
<sequence length="356" mass="39449">MKCNLFTKTSPQRIYINGVGEKTYVTVSRSGTLKVDSASRDKAQIVAAVSEHIKKYLPDIPSSATTLFEALKGIPDVSVSDAPIQEPMARVNDVVGNLKMENIRYKADTLERVHLSVDHREPEELKQRLAVLPLPNFSVETLPLGDIRAVCENTGAELIIERKTTADLRVSITKSDRRAHSQTERLHTYQQERAAEGVLVKVIWIVEGPAGIYGVLPNTNQMAGWVNYQCAISEQYIVESFSTEMTAYLTAKFIQGFFERELTIKIRIGGKEIRHTSDAPTSPSLLKDRGVTHAHDFQNFLMYMPGVSRKNVEAIAAKAQNLSGLVNLSEEDLIELPGVGPKTAKTIRAFVTGNNI</sequence>
<accession>A0AAC9JFT5</accession>